<feature type="region of interest" description="Disordered" evidence="1">
    <location>
        <begin position="1"/>
        <end position="310"/>
    </location>
</feature>
<dbReference type="EMBL" id="HACG01035552">
    <property type="protein sequence ID" value="CEK82417.1"/>
    <property type="molecule type" value="Transcribed_RNA"/>
</dbReference>
<accession>A0A0B7APB1</accession>
<feature type="compositionally biased region" description="Polar residues" evidence="1">
    <location>
        <begin position="145"/>
        <end position="156"/>
    </location>
</feature>
<evidence type="ECO:0000313" key="2">
    <source>
        <dbReference type="EMBL" id="CEK82417.1"/>
    </source>
</evidence>
<feature type="compositionally biased region" description="Low complexity" evidence="1">
    <location>
        <begin position="108"/>
        <end position="122"/>
    </location>
</feature>
<feature type="compositionally biased region" description="Polar residues" evidence="1">
    <location>
        <begin position="274"/>
        <end position="292"/>
    </location>
</feature>
<gene>
    <name evidence="2" type="primary">ORF131399</name>
</gene>
<organism evidence="2">
    <name type="scientific">Arion vulgaris</name>
    <dbReference type="NCBI Taxonomy" id="1028688"/>
    <lineage>
        <taxon>Eukaryota</taxon>
        <taxon>Metazoa</taxon>
        <taxon>Spiralia</taxon>
        <taxon>Lophotrochozoa</taxon>
        <taxon>Mollusca</taxon>
        <taxon>Gastropoda</taxon>
        <taxon>Heterobranchia</taxon>
        <taxon>Euthyneura</taxon>
        <taxon>Panpulmonata</taxon>
        <taxon>Eupulmonata</taxon>
        <taxon>Stylommatophora</taxon>
        <taxon>Helicina</taxon>
        <taxon>Arionoidea</taxon>
        <taxon>Arionidae</taxon>
        <taxon>Arion</taxon>
    </lineage>
</organism>
<evidence type="ECO:0000256" key="1">
    <source>
        <dbReference type="SAM" id="MobiDB-lite"/>
    </source>
</evidence>
<reference evidence="2" key="1">
    <citation type="submission" date="2014-12" db="EMBL/GenBank/DDBJ databases">
        <title>Insight into the proteome of Arion vulgaris.</title>
        <authorList>
            <person name="Aradska J."/>
            <person name="Bulat T."/>
            <person name="Smidak R."/>
            <person name="Sarate P."/>
            <person name="Gangsoo J."/>
            <person name="Sialana F."/>
            <person name="Bilban M."/>
            <person name="Lubec G."/>
        </authorList>
    </citation>
    <scope>NUCLEOTIDE SEQUENCE</scope>
    <source>
        <tissue evidence="2">Skin</tissue>
    </source>
</reference>
<feature type="compositionally biased region" description="Polar residues" evidence="1">
    <location>
        <begin position="216"/>
        <end position="227"/>
    </location>
</feature>
<feature type="compositionally biased region" description="Gly residues" evidence="1">
    <location>
        <begin position="10"/>
        <end position="19"/>
    </location>
</feature>
<dbReference type="AlphaFoldDB" id="A0A0B7APB1"/>
<feature type="compositionally biased region" description="Basic and acidic residues" evidence="1">
    <location>
        <begin position="228"/>
        <end position="238"/>
    </location>
</feature>
<protein>
    <submittedName>
        <fullName evidence="2">Uncharacterized protein</fullName>
    </submittedName>
</protein>
<sequence>MSQQERGRGRGVGGHGQMRGRGVYHSPSPRPLRPEYQNFEGHPGSGYHPPQYSSGGMHSDHPGSRYPPPQYSPSPIHSGHPESSYHPPQYSAHPYQNIPTSTFPPHYQQQSVISVAVIQSTPQPAPVPQQAPPDQYYSDRHPMQSPASYFQPNQSDHLPPKHGDYIGQNIGHEPYSRDNIFLPSQQYQKPFPARDHGAYSEDHFHETGGSHFRPPRSSSAGFSQPFKTKQEHDHRGSQEKYVSGQQAYDHPTGQKKQYGPPKQGHIRASKQKFPGSQQGHDTSQVKIGTQQKQDLHTGQKHQGSQQKSDNYETKICSFTRASTFI</sequence>
<feature type="compositionally biased region" description="Basic and acidic residues" evidence="1">
    <location>
        <begin position="192"/>
        <end position="208"/>
    </location>
</feature>
<proteinExistence type="predicted"/>
<name>A0A0B7APB1_9EUPU</name>